<gene>
    <name evidence="2" type="ORF">AOQ84DRAFT_380656</name>
</gene>
<accession>A0A8E2ET17</accession>
<keyword evidence="3" id="KW-1185">Reference proteome</keyword>
<dbReference type="AlphaFoldDB" id="A0A8E2ET17"/>
<dbReference type="Proteomes" id="UP000250140">
    <property type="component" value="Unassembled WGS sequence"/>
</dbReference>
<sequence length="204" mass="21472">MYFSTSLTVLVLALSASLSATPIHQAAHPHNSRPAPRHADTPLAARDYCANGNGWYGTRVTCSYRTVPLSIARTAIASACSSVTSCTPGSGTYPFGASSASGFRWSNETTYNATTYNSTTYTPPTSNNGRPNQTQVEVTAMVKIGEQCVDGQTTLDTTKCASNFEGYISAQCGGPGLDKDQFAMGTVFFMCDGSMLSVGEVIGL</sequence>
<feature type="chain" id="PRO_5034911277" evidence="1">
    <location>
        <begin position="21"/>
        <end position="204"/>
    </location>
</feature>
<evidence type="ECO:0000313" key="3">
    <source>
        <dbReference type="Proteomes" id="UP000250140"/>
    </source>
</evidence>
<feature type="signal peptide" evidence="1">
    <location>
        <begin position="1"/>
        <end position="20"/>
    </location>
</feature>
<protein>
    <submittedName>
        <fullName evidence="2">Uncharacterized protein</fullName>
    </submittedName>
</protein>
<reference evidence="2 3" key="1">
    <citation type="journal article" date="2016" name="Nat. Commun.">
        <title>Ectomycorrhizal ecology is imprinted in the genome of the dominant symbiotic fungus Cenococcum geophilum.</title>
        <authorList>
            <consortium name="DOE Joint Genome Institute"/>
            <person name="Peter M."/>
            <person name="Kohler A."/>
            <person name="Ohm R.A."/>
            <person name="Kuo A."/>
            <person name="Krutzmann J."/>
            <person name="Morin E."/>
            <person name="Arend M."/>
            <person name="Barry K.W."/>
            <person name="Binder M."/>
            <person name="Choi C."/>
            <person name="Clum A."/>
            <person name="Copeland A."/>
            <person name="Grisel N."/>
            <person name="Haridas S."/>
            <person name="Kipfer T."/>
            <person name="LaButti K."/>
            <person name="Lindquist E."/>
            <person name="Lipzen A."/>
            <person name="Maire R."/>
            <person name="Meier B."/>
            <person name="Mihaltcheva S."/>
            <person name="Molinier V."/>
            <person name="Murat C."/>
            <person name="Poggeler S."/>
            <person name="Quandt C.A."/>
            <person name="Sperisen C."/>
            <person name="Tritt A."/>
            <person name="Tisserant E."/>
            <person name="Crous P.W."/>
            <person name="Henrissat B."/>
            <person name="Nehls U."/>
            <person name="Egli S."/>
            <person name="Spatafora J.W."/>
            <person name="Grigoriev I.V."/>
            <person name="Martin F.M."/>
        </authorList>
    </citation>
    <scope>NUCLEOTIDE SEQUENCE [LARGE SCALE GENOMIC DNA]</scope>
    <source>
        <strain evidence="2 3">CBS 207.34</strain>
    </source>
</reference>
<proteinExistence type="predicted"/>
<dbReference type="EMBL" id="KV750531">
    <property type="protein sequence ID" value="OCL04372.1"/>
    <property type="molecule type" value="Genomic_DNA"/>
</dbReference>
<evidence type="ECO:0000256" key="1">
    <source>
        <dbReference type="SAM" id="SignalP"/>
    </source>
</evidence>
<evidence type="ECO:0000313" key="2">
    <source>
        <dbReference type="EMBL" id="OCL04372.1"/>
    </source>
</evidence>
<name>A0A8E2ET17_9PEZI</name>
<organism evidence="2 3">
    <name type="scientific">Glonium stellatum</name>
    <dbReference type="NCBI Taxonomy" id="574774"/>
    <lineage>
        <taxon>Eukaryota</taxon>
        <taxon>Fungi</taxon>
        <taxon>Dikarya</taxon>
        <taxon>Ascomycota</taxon>
        <taxon>Pezizomycotina</taxon>
        <taxon>Dothideomycetes</taxon>
        <taxon>Pleosporomycetidae</taxon>
        <taxon>Gloniales</taxon>
        <taxon>Gloniaceae</taxon>
        <taxon>Glonium</taxon>
    </lineage>
</organism>
<dbReference type="OrthoDB" id="10411382at2759"/>
<keyword evidence="1" id="KW-0732">Signal</keyword>